<evidence type="ECO:0000256" key="10">
    <source>
        <dbReference type="ARBA" id="ARBA00049176"/>
    </source>
</evidence>
<evidence type="ECO:0000256" key="1">
    <source>
        <dbReference type="ARBA" id="ARBA00003937"/>
    </source>
</evidence>
<keyword evidence="6 16" id="KW-0808">Transferase</keyword>
<dbReference type="InterPro" id="IPR008278">
    <property type="entry name" value="4-PPantetheinyl_Trfase_dom"/>
</dbReference>
<keyword evidence="17" id="KW-1185">Reference proteome</keyword>
<dbReference type="EMBL" id="AATQ01000026">
    <property type="protein sequence ID" value="EAU45483.1"/>
    <property type="molecule type" value="Genomic_DNA"/>
</dbReference>
<dbReference type="PANTHER" id="PTHR38096">
    <property type="entry name" value="ENTEROBACTIN SYNTHASE COMPONENT D"/>
    <property type="match status" value="1"/>
</dbReference>
<dbReference type="UniPathway" id="UPA00017"/>
<dbReference type="GO" id="GO:0009239">
    <property type="term" value="P:enterobactin biosynthetic process"/>
    <property type="evidence" value="ECO:0007669"/>
    <property type="project" value="UniProtKB-UniPathway"/>
</dbReference>
<sequence>MDAATLRRALRRVRFPEGLGWAVREATGDPDALFAEERVAVSKAIPARIAEFAGGRRAARAAMAQLGLPPCAIPARPDRAPHWPEGVLGSISHAGPVCLAVVGRRADWEMIGIDLEPDRPMAAELVPEIAAPDELAALAPLPRTLAATRIFSAKEAAYKAQYPVTRALFGFDAMQANLQIGRMNMAKNVGLGRGAVLPMWQLLVANHVISLCLSAKIG</sequence>
<dbReference type="InterPro" id="IPR003542">
    <property type="entry name" value="Enbac_synth_compD-like"/>
</dbReference>
<dbReference type="STRING" id="314265.R2601_15205"/>
<feature type="domain" description="4'-phosphopantetheinyl transferase N-terminal" evidence="15">
    <location>
        <begin position="36"/>
        <end position="102"/>
    </location>
</feature>
<comment type="similarity">
    <text evidence="3">Belongs to the P-Pant transferase superfamily. EntD family.</text>
</comment>
<reference evidence="16 17" key="1">
    <citation type="journal article" date="2010" name="J. Bacteriol.">
        <title>Genome sequences of Pelagibaca bermudensis HTCC2601T and Maritimibacter alkaliphilus HTCC2654T, the type strains of two marine Roseobacter genera.</title>
        <authorList>
            <person name="Thrash J.C."/>
            <person name="Cho J.C."/>
            <person name="Ferriera S."/>
            <person name="Johnson J."/>
            <person name="Vergin K.L."/>
            <person name="Giovannoni S.J."/>
        </authorList>
    </citation>
    <scope>NUCLEOTIDE SEQUENCE [LARGE SCALE GENOMIC DNA]</scope>
    <source>
        <strain evidence="17">DSM 26914 / JCM 13377 / KCTC 12554 / HTCC2601</strain>
    </source>
</reference>
<feature type="binding site" evidence="12">
    <location>
        <position position="155"/>
    </location>
    <ligand>
        <name>CoA</name>
        <dbReference type="ChEBI" id="CHEBI:57287"/>
    </ligand>
</feature>
<dbReference type="PANTHER" id="PTHR38096:SF1">
    <property type="entry name" value="ENTEROBACTIN SYNTHASE COMPONENT D"/>
    <property type="match status" value="1"/>
</dbReference>
<evidence type="ECO:0000256" key="9">
    <source>
        <dbReference type="ARBA" id="ARBA00031996"/>
    </source>
</evidence>
<dbReference type="GO" id="GO:0009366">
    <property type="term" value="C:enterobactin synthetase complex"/>
    <property type="evidence" value="ECO:0007669"/>
    <property type="project" value="InterPro"/>
</dbReference>
<feature type="binding site" evidence="13">
    <location>
        <position position="116"/>
    </location>
    <ligand>
        <name>Mg(2+)</name>
        <dbReference type="ChEBI" id="CHEBI:18420"/>
    </ligand>
</feature>
<evidence type="ECO:0000256" key="3">
    <source>
        <dbReference type="ARBA" id="ARBA00008342"/>
    </source>
</evidence>
<gene>
    <name evidence="16" type="ORF">R2601_15205</name>
</gene>
<evidence type="ECO:0000256" key="13">
    <source>
        <dbReference type="PIRSR" id="PIRSR603542-2"/>
    </source>
</evidence>
<feature type="binding site" evidence="12">
    <location>
        <position position="159"/>
    </location>
    <ligand>
        <name>CoA</name>
        <dbReference type="ChEBI" id="CHEBI:57287"/>
    </ligand>
</feature>
<dbReference type="HOGENOM" id="CLU_075076_0_1_5"/>
<dbReference type="AlphaFoldDB" id="Q0FMP2"/>
<accession>Q0FMP2</accession>
<feature type="binding site" evidence="12">
    <location>
        <position position="56"/>
    </location>
    <ligand>
        <name>CoA</name>
        <dbReference type="ChEBI" id="CHEBI:57287"/>
    </ligand>
</feature>
<evidence type="ECO:0000313" key="16">
    <source>
        <dbReference type="EMBL" id="EAU45483.1"/>
    </source>
</evidence>
<evidence type="ECO:0000256" key="4">
    <source>
        <dbReference type="ARBA" id="ARBA00011503"/>
    </source>
</evidence>
<feature type="binding site" evidence="12">
    <location>
        <position position="48"/>
    </location>
    <ligand>
        <name>CoA</name>
        <dbReference type="ChEBI" id="CHEBI:57287"/>
    </ligand>
</feature>
<feature type="binding site" evidence="13">
    <location>
        <position position="114"/>
    </location>
    <ligand>
        <name>Mg(2+)</name>
        <dbReference type="ChEBI" id="CHEBI:18420"/>
    </ligand>
</feature>
<dbReference type="GO" id="GO:0008897">
    <property type="term" value="F:holo-[acyl-carrier-protein] synthase activity"/>
    <property type="evidence" value="ECO:0007669"/>
    <property type="project" value="InterPro"/>
</dbReference>
<evidence type="ECO:0000259" key="15">
    <source>
        <dbReference type="Pfam" id="PF17837"/>
    </source>
</evidence>
<comment type="catalytic activity">
    <reaction evidence="11">
        <text>apo-[peptidyl-carrier protein] + CoA = holo-[peptidyl-carrier protein] + adenosine 3',5'-bisphosphate + H(+)</text>
        <dbReference type="Rhea" id="RHEA:46228"/>
        <dbReference type="Rhea" id="RHEA-COMP:11479"/>
        <dbReference type="Rhea" id="RHEA-COMP:11480"/>
        <dbReference type="ChEBI" id="CHEBI:15378"/>
        <dbReference type="ChEBI" id="CHEBI:29999"/>
        <dbReference type="ChEBI" id="CHEBI:57287"/>
        <dbReference type="ChEBI" id="CHEBI:58343"/>
        <dbReference type="ChEBI" id="CHEBI:64479"/>
    </reaction>
</comment>
<keyword evidence="13" id="KW-0479">Metal-binding</keyword>
<keyword evidence="13" id="KW-0460">Magnesium</keyword>
<feature type="binding site" evidence="12">
    <location>
        <position position="114"/>
    </location>
    <ligand>
        <name>CoA</name>
        <dbReference type="ChEBI" id="CHEBI:57287"/>
    </ligand>
</feature>
<evidence type="ECO:0000256" key="5">
    <source>
        <dbReference type="ARBA" id="ARBA00019087"/>
    </source>
</evidence>
<comment type="subunit">
    <text evidence="4">EntB, EntD, EntE, and EntF form a multienzyme complex called enterobactin synthase.</text>
</comment>
<dbReference type="Pfam" id="PF01648">
    <property type="entry name" value="ACPS"/>
    <property type="match status" value="1"/>
</dbReference>
<evidence type="ECO:0000256" key="8">
    <source>
        <dbReference type="ARBA" id="ARBA00029894"/>
    </source>
</evidence>
<evidence type="ECO:0000256" key="11">
    <source>
        <dbReference type="ARBA" id="ARBA00049191"/>
    </source>
</evidence>
<dbReference type="eggNOG" id="COG2977">
    <property type="taxonomic scope" value="Bacteria"/>
</dbReference>
<protein>
    <recommendedName>
        <fullName evidence="5">Enterobactin synthase component D</fullName>
    </recommendedName>
    <alternativeName>
        <fullName evidence="8">4'-phosphopantetheinyl transferase EntD</fullName>
    </alternativeName>
    <alternativeName>
        <fullName evidence="9">Enterochelin synthase D</fullName>
    </alternativeName>
</protein>
<evidence type="ECO:0000256" key="6">
    <source>
        <dbReference type="ARBA" id="ARBA00022679"/>
    </source>
</evidence>
<evidence type="ECO:0000256" key="2">
    <source>
        <dbReference type="ARBA" id="ARBA00004993"/>
    </source>
</evidence>
<feature type="domain" description="4'-phosphopantetheinyl transferase" evidence="14">
    <location>
        <begin position="111"/>
        <end position="179"/>
    </location>
</feature>
<dbReference type="Proteomes" id="UP000006230">
    <property type="component" value="Unassembled WGS sequence"/>
</dbReference>
<comment type="pathway">
    <text evidence="2">Siderophore biosynthesis; enterobactin biosynthesis.</text>
</comment>
<evidence type="ECO:0000259" key="14">
    <source>
        <dbReference type="Pfam" id="PF01648"/>
    </source>
</evidence>
<dbReference type="PRINTS" id="PR01399">
    <property type="entry name" value="ENTSNTHTASED"/>
</dbReference>
<name>Q0FMP2_SALBH</name>
<comment type="catalytic activity">
    <reaction evidence="10">
        <text>apo-[aryl-carrier protein] + CoA = holo-[aryl-carrier protein] + adenosine 3',5'-bisphosphate + H(+)</text>
        <dbReference type="Rhea" id="RHEA:48404"/>
        <dbReference type="Rhea" id="RHEA-COMP:15903"/>
        <dbReference type="Rhea" id="RHEA-COMP:17557"/>
        <dbReference type="ChEBI" id="CHEBI:15378"/>
        <dbReference type="ChEBI" id="CHEBI:29999"/>
        <dbReference type="ChEBI" id="CHEBI:57287"/>
        <dbReference type="ChEBI" id="CHEBI:58343"/>
        <dbReference type="ChEBI" id="CHEBI:64479"/>
    </reaction>
</comment>
<dbReference type="GO" id="GO:0000287">
    <property type="term" value="F:magnesium ion binding"/>
    <property type="evidence" value="ECO:0007669"/>
    <property type="project" value="InterPro"/>
</dbReference>
<dbReference type="InterPro" id="IPR037143">
    <property type="entry name" value="4-PPantetheinyl_Trfase_dom_sf"/>
</dbReference>
<comment type="function">
    <text evidence="1">Involved in the biosynthesis of the siderophore enterobactin (enterochelin), which is a macrocyclic trimeric lactone of N-(2,3-dihydroxybenzoyl)-serine. The serine trilactone serves as a scaffolding for the three catechol functionalities that provide hexadentate coordination for the tightly ligated iron(2+) atoms. Plays an essential role in the assembly of the enterobactin by catalyzing the transfer of the 4'-phosphopantetheine (Ppant) moiety from coenzyme A to the apo-domains of both EntB (ArCP domain) and EntF (PCP domain) to yield their holo-forms which make them competent for the activation of 2,3-dihydroxybenzoate (DHB) and L-serine, respectively.</text>
</comment>
<dbReference type="OrthoDB" id="8210607at2"/>
<dbReference type="GO" id="GO:0005886">
    <property type="term" value="C:plasma membrane"/>
    <property type="evidence" value="ECO:0007669"/>
    <property type="project" value="TreeGrafter"/>
</dbReference>
<evidence type="ECO:0000256" key="7">
    <source>
        <dbReference type="ARBA" id="ARBA00023191"/>
    </source>
</evidence>
<comment type="cofactor">
    <cofactor evidence="13">
        <name>Mg(2+)</name>
        <dbReference type="ChEBI" id="CHEBI:18420"/>
    </cofactor>
</comment>
<organism evidence="16 17">
    <name type="scientific">Salipiger bermudensis (strain DSM 26914 / JCM 13377 / KCTC 12554 / HTCC2601)</name>
    <name type="common">Pelagibaca bermudensis</name>
    <dbReference type="NCBI Taxonomy" id="314265"/>
    <lineage>
        <taxon>Bacteria</taxon>
        <taxon>Pseudomonadati</taxon>
        <taxon>Pseudomonadota</taxon>
        <taxon>Alphaproteobacteria</taxon>
        <taxon>Rhodobacterales</taxon>
        <taxon>Roseobacteraceae</taxon>
        <taxon>Salipiger</taxon>
    </lineage>
</organism>
<comment type="caution">
    <text evidence="16">The sequence shown here is derived from an EMBL/GenBank/DDBJ whole genome shotgun (WGS) entry which is preliminary data.</text>
</comment>
<proteinExistence type="inferred from homology"/>
<keyword evidence="7" id="KW-0259">Enterobactin biosynthesis</keyword>
<dbReference type="SUPFAM" id="SSF56214">
    <property type="entry name" value="4'-phosphopantetheinyl transferase"/>
    <property type="match status" value="1"/>
</dbReference>
<evidence type="ECO:0000256" key="12">
    <source>
        <dbReference type="PIRSR" id="PIRSR603542-1"/>
    </source>
</evidence>
<dbReference type="InterPro" id="IPR041354">
    <property type="entry name" value="4PPT_N"/>
</dbReference>
<feature type="binding site" evidence="12">
    <location>
        <begin position="92"/>
        <end position="93"/>
    </location>
    <ligand>
        <name>CoA</name>
        <dbReference type="ChEBI" id="CHEBI:57287"/>
    </ligand>
</feature>
<evidence type="ECO:0000313" key="17">
    <source>
        <dbReference type="Proteomes" id="UP000006230"/>
    </source>
</evidence>
<dbReference type="Pfam" id="PF17837">
    <property type="entry name" value="4PPT_N"/>
    <property type="match status" value="1"/>
</dbReference>